<keyword evidence="2" id="KW-1185">Reference proteome</keyword>
<dbReference type="STRING" id="1921803.NIES593_22530"/>
<dbReference type="Proteomes" id="UP000186868">
    <property type="component" value="Unassembled WGS sequence"/>
</dbReference>
<reference evidence="1 2" key="1">
    <citation type="submission" date="2016-11" db="EMBL/GenBank/DDBJ databases">
        <title>Draft Genome Sequences of Nine Cyanobacterial Strains from Diverse Habitats.</title>
        <authorList>
            <person name="Zhu T."/>
            <person name="Hou S."/>
            <person name="Lu X."/>
            <person name="Hess W.R."/>
        </authorList>
    </citation>
    <scope>NUCLEOTIDE SEQUENCE [LARGE SCALE GENOMIC DNA]</scope>
    <source>
        <strain evidence="1 2">NIES-593</strain>
    </source>
</reference>
<sequence>MLHVTKTTIIKPAESMPKKLAKKLLGEILQEAGLVSAAQIQIALQDQSIYDDMRIGEILALRGWLKQETADFFAERFPALVKQPNKKPLGVYLKEAALLDDHQIKILLAEQQKNPTPRIRFGKLVVLKGWLKQDTVDFFLDNLAARAEQDKVYISQTVLKTLTNHPFPNK</sequence>
<evidence type="ECO:0000313" key="1">
    <source>
        <dbReference type="EMBL" id="OKH18039.1"/>
    </source>
</evidence>
<dbReference type="AlphaFoldDB" id="A0A1U7H780"/>
<proteinExistence type="predicted"/>
<name>A0A1U7H780_9CYAN</name>
<protein>
    <recommendedName>
        <fullName evidence="3">Type II secretion system protein GspE N-terminal domain-containing protein</fullName>
    </recommendedName>
</protein>
<evidence type="ECO:0000313" key="2">
    <source>
        <dbReference type="Proteomes" id="UP000186868"/>
    </source>
</evidence>
<gene>
    <name evidence="1" type="ORF">NIES593_22530</name>
</gene>
<organism evidence="1 2">
    <name type="scientific">Hydrococcus rivularis NIES-593</name>
    <dbReference type="NCBI Taxonomy" id="1921803"/>
    <lineage>
        <taxon>Bacteria</taxon>
        <taxon>Bacillati</taxon>
        <taxon>Cyanobacteriota</taxon>
        <taxon>Cyanophyceae</taxon>
        <taxon>Pleurocapsales</taxon>
        <taxon>Hydrococcaceae</taxon>
        <taxon>Hydrococcus</taxon>
    </lineage>
</organism>
<dbReference type="EMBL" id="MRCB01000054">
    <property type="protein sequence ID" value="OKH18039.1"/>
    <property type="molecule type" value="Genomic_DNA"/>
</dbReference>
<comment type="caution">
    <text evidence="1">The sequence shown here is derived from an EMBL/GenBank/DDBJ whole genome shotgun (WGS) entry which is preliminary data.</text>
</comment>
<dbReference type="OrthoDB" id="464023at2"/>
<evidence type="ECO:0008006" key="3">
    <source>
        <dbReference type="Google" id="ProtNLM"/>
    </source>
</evidence>
<accession>A0A1U7H780</accession>